<reference evidence="1" key="2">
    <citation type="submission" date="2023-01" db="EMBL/GenBank/DDBJ databases">
        <title>Draft genome sequence of Paraferrimonas sedimenticola strain NBRC 101628.</title>
        <authorList>
            <person name="Sun Q."/>
            <person name="Mori K."/>
        </authorList>
    </citation>
    <scope>NUCLEOTIDE SEQUENCE</scope>
    <source>
        <strain evidence="1">NBRC 101628</strain>
    </source>
</reference>
<proteinExistence type="predicted"/>
<dbReference type="Proteomes" id="UP001161422">
    <property type="component" value="Unassembled WGS sequence"/>
</dbReference>
<organism evidence="1 2">
    <name type="scientific">Paraferrimonas sedimenticola</name>
    <dbReference type="NCBI Taxonomy" id="375674"/>
    <lineage>
        <taxon>Bacteria</taxon>
        <taxon>Pseudomonadati</taxon>
        <taxon>Pseudomonadota</taxon>
        <taxon>Gammaproteobacteria</taxon>
        <taxon>Alteromonadales</taxon>
        <taxon>Ferrimonadaceae</taxon>
        <taxon>Paraferrimonas</taxon>
    </lineage>
</organism>
<protein>
    <submittedName>
        <fullName evidence="1">Phage recombination protein Bet</fullName>
    </submittedName>
</protein>
<keyword evidence="2" id="KW-1185">Reference proteome</keyword>
<dbReference type="RefSeq" id="WP_095506646.1">
    <property type="nucleotide sequence ID" value="NZ_BSNC01000002.1"/>
</dbReference>
<dbReference type="InterPro" id="IPR018330">
    <property type="entry name" value="RecT_fam"/>
</dbReference>
<dbReference type="GO" id="GO:0006310">
    <property type="term" value="P:DNA recombination"/>
    <property type="evidence" value="ECO:0007669"/>
    <property type="project" value="InterPro"/>
</dbReference>
<evidence type="ECO:0000313" key="2">
    <source>
        <dbReference type="Proteomes" id="UP001161422"/>
    </source>
</evidence>
<dbReference type="NCBIfam" id="TIGR01913">
    <property type="entry name" value="bet_lambda"/>
    <property type="match status" value="1"/>
</dbReference>
<accession>A0AA37W0Q3</accession>
<dbReference type="AlphaFoldDB" id="A0AA37W0Q3"/>
<evidence type="ECO:0000313" key="1">
    <source>
        <dbReference type="EMBL" id="GLP95322.1"/>
    </source>
</evidence>
<dbReference type="GO" id="GO:0003677">
    <property type="term" value="F:DNA binding"/>
    <property type="evidence" value="ECO:0007669"/>
    <property type="project" value="InterPro"/>
</dbReference>
<dbReference type="EMBL" id="BSNC01000002">
    <property type="protein sequence ID" value="GLP95322.1"/>
    <property type="molecule type" value="Genomic_DNA"/>
</dbReference>
<dbReference type="Pfam" id="PF03837">
    <property type="entry name" value="RecT"/>
    <property type="match status" value="1"/>
</dbReference>
<comment type="caution">
    <text evidence="1">The sequence shown here is derived from an EMBL/GenBank/DDBJ whole genome shotgun (WGS) entry which is preliminary data.</text>
</comment>
<gene>
    <name evidence="1" type="ORF">GCM10007895_06280</name>
</gene>
<name>A0AA37W0Q3_9GAMM</name>
<dbReference type="InterPro" id="IPR010183">
    <property type="entry name" value="Phage_lambda_Bet"/>
</dbReference>
<reference evidence="1" key="1">
    <citation type="journal article" date="2014" name="Int. J. Syst. Evol. Microbiol.">
        <title>Complete genome sequence of Corynebacterium casei LMG S-19264T (=DSM 44701T), isolated from a smear-ripened cheese.</title>
        <authorList>
            <consortium name="US DOE Joint Genome Institute (JGI-PGF)"/>
            <person name="Walter F."/>
            <person name="Albersmeier A."/>
            <person name="Kalinowski J."/>
            <person name="Ruckert C."/>
        </authorList>
    </citation>
    <scope>NUCLEOTIDE SEQUENCE</scope>
    <source>
        <strain evidence="1">NBRC 101628</strain>
    </source>
</reference>
<sequence>MSAAQNNKVVSLWKDEPANQPLVSRGLDESGWNALCTSIFPGASHDSILLAVDYCRAREMDIMMKPVHIVPMYIKDAQTNQKGYRDVIMPGVGMYRIQAARSGDYAGADQPQFGPTITEEFTDKQGKPVTVSYPEWACYTVYKLVGGSRVPFSATEFWRENYATMGATNCPNAMWQKRPAGQLLKCAESQALRRAWPEIGQQPTYEEMEGKTYHEEKEINPAPKTKLDEVVADANEAANVENEQSVMDLAFRISESESQKELANVGLEIKKLKEAGKLSAADLTKLQKAYQSRLITMKG</sequence>